<dbReference type="InterPro" id="IPR017900">
    <property type="entry name" value="4Fe4S_Fe_S_CS"/>
</dbReference>
<keyword evidence="1" id="KW-0813">Transport</keyword>
<dbReference type="HOGENOM" id="CLU_043374_2_0_11"/>
<evidence type="ECO:0000259" key="8">
    <source>
        <dbReference type="PROSITE" id="PS51379"/>
    </source>
</evidence>
<keyword evidence="4" id="KW-0677">Repeat</keyword>
<keyword evidence="10" id="KW-1185">Reference proteome</keyword>
<dbReference type="GO" id="GO:0051539">
    <property type="term" value="F:4 iron, 4 sulfur cluster binding"/>
    <property type="evidence" value="ECO:0007669"/>
    <property type="project" value="UniProtKB-KW"/>
</dbReference>
<dbReference type="Proteomes" id="UP000002026">
    <property type="component" value="Chromosome"/>
</dbReference>
<dbReference type="eggNOG" id="COG0437">
    <property type="taxonomic scope" value="Bacteria"/>
</dbReference>
<feature type="domain" description="4Fe-4S ferredoxin-type" evidence="8">
    <location>
        <begin position="91"/>
        <end position="120"/>
    </location>
</feature>
<dbReference type="InterPro" id="IPR017896">
    <property type="entry name" value="4Fe4S_Fe-S-bd"/>
</dbReference>
<dbReference type="STRING" id="471855.Shel_24570"/>
<evidence type="ECO:0000256" key="6">
    <source>
        <dbReference type="ARBA" id="ARBA00023004"/>
    </source>
</evidence>
<accession>C7N224</accession>
<evidence type="ECO:0000256" key="7">
    <source>
        <dbReference type="ARBA" id="ARBA00023014"/>
    </source>
</evidence>
<dbReference type="CDD" id="cd16371">
    <property type="entry name" value="DMSOR_beta_like"/>
    <property type="match status" value="1"/>
</dbReference>
<keyword evidence="5" id="KW-0249">Electron transport</keyword>
<protein>
    <submittedName>
        <fullName evidence="9">Fe-S-cluster-containing hydrogenase subunit</fullName>
    </submittedName>
</protein>
<dbReference type="PANTHER" id="PTHR43177">
    <property type="entry name" value="PROTEIN NRFC"/>
    <property type="match status" value="1"/>
</dbReference>
<feature type="domain" description="4Fe-4S ferredoxin-type" evidence="8">
    <location>
        <begin position="59"/>
        <end position="90"/>
    </location>
</feature>
<dbReference type="PROSITE" id="PS00198">
    <property type="entry name" value="4FE4S_FER_1"/>
    <property type="match status" value="1"/>
</dbReference>
<evidence type="ECO:0000256" key="2">
    <source>
        <dbReference type="ARBA" id="ARBA00022485"/>
    </source>
</evidence>
<dbReference type="Gene3D" id="3.30.70.20">
    <property type="match status" value="2"/>
</dbReference>
<dbReference type="SUPFAM" id="SSF54862">
    <property type="entry name" value="4Fe-4S ferredoxins"/>
    <property type="match status" value="1"/>
</dbReference>
<dbReference type="Pfam" id="PF13247">
    <property type="entry name" value="Fer4_11"/>
    <property type="match status" value="1"/>
</dbReference>
<dbReference type="AlphaFoldDB" id="C7N224"/>
<keyword evidence="2" id="KW-0004">4Fe-4S</keyword>
<evidence type="ECO:0000313" key="10">
    <source>
        <dbReference type="Proteomes" id="UP000002026"/>
    </source>
</evidence>
<feature type="domain" description="4Fe-4S ferredoxin-type" evidence="8">
    <location>
        <begin position="4"/>
        <end position="32"/>
    </location>
</feature>
<name>C7N224_SLAHD</name>
<dbReference type="EMBL" id="CP001684">
    <property type="protein sequence ID" value="ACV23465.1"/>
    <property type="molecule type" value="Genomic_DNA"/>
</dbReference>
<organism evidence="9 10">
    <name type="scientific">Slackia heliotrinireducens (strain ATCC 29202 / DSM 20476 / NCTC 11029 / RHS 1)</name>
    <name type="common">Peptococcus heliotrinreducens</name>
    <dbReference type="NCBI Taxonomy" id="471855"/>
    <lineage>
        <taxon>Bacteria</taxon>
        <taxon>Bacillati</taxon>
        <taxon>Actinomycetota</taxon>
        <taxon>Coriobacteriia</taxon>
        <taxon>Eggerthellales</taxon>
        <taxon>Eggerthellaceae</taxon>
        <taxon>Slackia</taxon>
    </lineage>
</organism>
<sequence length="207" mass="22534">MQEFGFYFDGTRCTGCKTCMLACKDYYHLPSDLAFRQVYEYELHGSWTQDAAGCWTVDGGVYYVSTSCQHCGNPACIKVCPTGAMHKEDNGAVLVNTERCIGCGYCHLSCPYNAPKVDREAGHSVKCTGCFDRVRAGEAPICVAACPQRALGFGEFSEFSRSEGTVRAIAPLPDEDATDPHLVIRPPRHAAAPDTDAGFVANRDEIV</sequence>
<evidence type="ECO:0000256" key="4">
    <source>
        <dbReference type="ARBA" id="ARBA00022737"/>
    </source>
</evidence>
<gene>
    <name evidence="9" type="ordered locus">Shel_24570</name>
</gene>
<dbReference type="RefSeq" id="WP_012799563.1">
    <property type="nucleotide sequence ID" value="NC_013165.1"/>
</dbReference>
<evidence type="ECO:0000313" key="9">
    <source>
        <dbReference type="EMBL" id="ACV23465.1"/>
    </source>
</evidence>
<keyword evidence="7" id="KW-0411">Iron-sulfur</keyword>
<dbReference type="Pfam" id="PF12800">
    <property type="entry name" value="Fer4_4"/>
    <property type="match status" value="1"/>
</dbReference>
<evidence type="ECO:0000256" key="1">
    <source>
        <dbReference type="ARBA" id="ARBA00022448"/>
    </source>
</evidence>
<dbReference type="KEGG" id="shi:Shel_24570"/>
<keyword evidence="6" id="KW-0408">Iron</keyword>
<evidence type="ECO:0000256" key="3">
    <source>
        <dbReference type="ARBA" id="ARBA00022723"/>
    </source>
</evidence>
<dbReference type="InterPro" id="IPR050954">
    <property type="entry name" value="ET_IronSulfur_Cluster-Binding"/>
</dbReference>
<proteinExistence type="predicted"/>
<dbReference type="PROSITE" id="PS51379">
    <property type="entry name" value="4FE4S_FER_2"/>
    <property type="match status" value="3"/>
</dbReference>
<dbReference type="PANTHER" id="PTHR43177:SF5">
    <property type="entry name" value="ANAEROBIC DIMETHYL SULFOXIDE REDUCTASE CHAIN B-RELATED"/>
    <property type="match status" value="1"/>
</dbReference>
<keyword evidence="3" id="KW-0479">Metal-binding</keyword>
<evidence type="ECO:0000256" key="5">
    <source>
        <dbReference type="ARBA" id="ARBA00022982"/>
    </source>
</evidence>
<dbReference type="GO" id="GO:0046872">
    <property type="term" value="F:metal ion binding"/>
    <property type="evidence" value="ECO:0007669"/>
    <property type="project" value="UniProtKB-KW"/>
</dbReference>
<reference evidence="9 10" key="1">
    <citation type="journal article" date="2009" name="Stand. Genomic Sci.">
        <title>Complete genome sequence of Slackia heliotrinireducens type strain (RHS 1).</title>
        <authorList>
            <person name="Pukall R."/>
            <person name="Lapidus A."/>
            <person name="Nolan M."/>
            <person name="Copeland A."/>
            <person name="Glavina Del Rio T."/>
            <person name="Lucas S."/>
            <person name="Chen F."/>
            <person name="Tice H."/>
            <person name="Cheng J.F."/>
            <person name="Chertkov O."/>
            <person name="Bruce D."/>
            <person name="Goodwin L."/>
            <person name="Kuske C."/>
            <person name="Brettin T."/>
            <person name="Detter J.C."/>
            <person name="Han C."/>
            <person name="Pitluck S."/>
            <person name="Pati A."/>
            <person name="Mavrommatis K."/>
            <person name="Ivanova N."/>
            <person name="Ovchinnikova G."/>
            <person name="Chen A."/>
            <person name="Palaniappan K."/>
            <person name="Schneider S."/>
            <person name="Rohde M."/>
            <person name="Chain P."/>
            <person name="D'haeseleer P."/>
            <person name="Goker M."/>
            <person name="Bristow J."/>
            <person name="Eisen J.A."/>
            <person name="Markowitz V."/>
            <person name="Kyrpides N.C."/>
            <person name="Klenk H.P."/>
            <person name="Hugenholtz P."/>
        </authorList>
    </citation>
    <scope>NUCLEOTIDE SEQUENCE [LARGE SCALE GENOMIC DNA]</scope>
    <source>
        <strain evidence="10">ATCC 29202 / DSM 20476 / NCTC 11029 / RHS 1</strain>
    </source>
</reference>